<comment type="caution">
    <text evidence="10">The sequence shown here is derived from an EMBL/GenBank/DDBJ whole genome shotgun (WGS) entry which is preliminary data.</text>
</comment>
<dbReference type="Pfam" id="PF12796">
    <property type="entry name" value="Ank_2"/>
    <property type="match status" value="1"/>
</dbReference>
<keyword evidence="5 7" id="KW-0040">ANK repeat</keyword>
<name>A0AAV8G8C0_9POAL</name>
<reference evidence="10" key="1">
    <citation type="submission" date="2022-08" db="EMBL/GenBank/DDBJ databases">
        <authorList>
            <person name="Marques A."/>
        </authorList>
    </citation>
    <scope>NUCLEOTIDE SEQUENCE</scope>
    <source>
        <strain evidence="10">RhyPub2mFocal</strain>
        <tissue evidence="10">Leaves</tissue>
    </source>
</reference>
<feature type="transmembrane region" description="Helical" evidence="8">
    <location>
        <begin position="396"/>
        <end position="420"/>
    </location>
</feature>
<sequence length="526" mass="59921">MESIEMYDVTIMNERLKRLNKASNDGDINELNQLMEEDPSLLDKFDHVVPERARDNPLHIAASNGHVDYTMEVLRLKPQLAEMRNREGQLPLHLAIARGHIQVVEKLLDHTNGRNFHLRPESKYGYMAAHIAAINGEHTMMKMLVEGCKHVLNETTPRHETLLHLAVVANCFDSVCYLIKKGINLNEKNVDGNTCLHLACQKRNHQVITYLLDQEGMEVNSTNARGLTPLDVLLVTSWDSVTDASLVDILRRAGGQGATELGNLQSNFSNSRYIFSYRNKHMVKAQNDAQILLVVGTLVAAMTYPAILNPPGGFIQLPFDKEDAWRPFGEDDVQSKLNTTFYKNWIYTDSFPSGRPVLLWQLNTFFILNSMALFSSISVILVLLCGIPQAKIMMKLLVGVLWLAVFCTALAFASAFLLYYVPFSYFYDIIIEEYFSGTLWVSELVIAWSVVFAIAGFWASYQVIRFLWKKGGFKGKLPNWIRNVQCPKNERFRKTTSVICMVCFLGIICLTVYELWRSVTYYLYIN</sequence>
<evidence type="ECO:0000256" key="1">
    <source>
        <dbReference type="ARBA" id="ARBA00004141"/>
    </source>
</evidence>
<keyword evidence="2 8" id="KW-0812">Transmembrane</keyword>
<dbReference type="SUPFAM" id="SSF48403">
    <property type="entry name" value="Ankyrin repeat"/>
    <property type="match status" value="1"/>
</dbReference>
<dbReference type="GO" id="GO:0005886">
    <property type="term" value="C:plasma membrane"/>
    <property type="evidence" value="ECO:0007669"/>
    <property type="project" value="TreeGrafter"/>
</dbReference>
<accession>A0AAV8G8C0</accession>
<dbReference type="SMART" id="SM00248">
    <property type="entry name" value="ANK"/>
    <property type="match status" value="5"/>
</dbReference>
<dbReference type="AlphaFoldDB" id="A0AAV8G8C0"/>
<comment type="subcellular location">
    <subcellularLocation>
        <location evidence="1">Membrane</location>
        <topology evidence="1">Multi-pass membrane protein</topology>
    </subcellularLocation>
</comment>
<feature type="domain" description="PGG" evidence="9">
    <location>
        <begin position="286"/>
        <end position="316"/>
    </location>
</feature>
<evidence type="ECO:0000256" key="6">
    <source>
        <dbReference type="ARBA" id="ARBA00023136"/>
    </source>
</evidence>
<feature type="repeat" description="ANK" evidence="7">
    <location>
        <begin position="158"/>
        <end position="190"/>
    </location>
</feature>
<dbReference type="PROSITE" id="PS50088">
    <property type="entry name" value="ANK_REPEAT"/>
    <property type="match status" value="3"/>
</dbReference>
<evidence type="ECO:0000256" key="5">
    <source>
        <dbReference type="ARBA" id="ARBA00023043"/>
    </source>
</evidence>
<evidence type="ECO:0000256" key="2">
    <source>
        <dbReference type="ARBA" id="ARBA00022692"/>
    </source>
</evidence>
<dbReference type="Pfam" id="PF13637">
    <property type="entry name" value="Ank_4"/>
    <property type="match status" value="1"/>
</dbReference>
<evidence type="ECO:0000256" key="3">
    <source>
        <dbReference type="ARBA" id="ARBA00022737"/>
    </source>
</evidence>
<protein>
    <submittedName>
        <fullName evidence="10">Ankyrin repeat-containing protein</fullName>
    </submittedName>
</protein>
<keyword evidence="3" id="KW-0677">Repeat</keyword>
<dbReference type="InterPro" id="IPR036770">
    <property type="entry name" value="Ankyrin_rpt-contain_sf"/>
</dbReference>
<feature type="transmembrane region" description="Helical" evidence="8">
    <location>
        <begin position="440"/>
        <end position="461"/>
    </location>
</feature>
<dbReference type="Gene3D" id="1.25.40.20">
    <property type="entry name" value="Ankyrin repeat-containing domain"/>
    <property type="match status" value="2"/>
</dbReference>
<evidence type="ECO:0000256" key="7">
    <source>
        <dbReference type="PROSITE-ProRule" id="PRU00023"/>
    </source>
</evidence>
<dbReference type="InterPro" id="IPR002110">
    <property type="entry name" value="Ankyrin_rpt"/>
</dbReference>
<gene>
    <name evidence="10" type="ORF">LUZ62_052973</name>
</gene>
<dbReference type="Pfam" id="PF13962">
    <property type="entry name" value="PGG"/>
    <property type="match status" value="2"/>
</dbReference>
<feature type="transmembrane region" description="Helical" evidence="8">
    <location>
        <begin position="365"/>
        <end position="384"/>
    </location>
</feature>
<evidence type="ECO:0000313" key="10">
    <source>
        <dbReference type="EMBL" id="KAJ4801727.1"/>
    </source>
</evidence>
<feature type="domain" description="PGG" evidence="9">
    <location>
        <begin position="353"/>
        <end position="416"/>
    </location>
</feature>
<evidence type="ECO:0000259" key="9">
    <source>
        <dbReference type="Pfam" id="PF13962"/>
    </source>
</evidence>
<dbReference type="EMBL" id="JAMFTS010000002">
    <property type="protein sequence ID" value="KAJ4801727.1"/>
    <property type="molecule type" value="Genomic_DNA"/>
</dbReference>
<feature type="repeat" description="ANK" evidence="7">
    <location>
        <begin position="87"/>
        <end position="110"/>
    </location>
</feature>
<proteinExistence type="predicted"/>
<keyword evidence="11" id="KW-1185">Reference proteome</keyword>
<evidence type="ECO:0000313" key="11">
    <source>
        <dbReference type="Proteomes" id="UP001140206"/>
    </source>
</evidence>
<dbReference type="Proteomes" id="UP001140206">
    <property type="component" value="Chromosome 2"/>
</dbReference>
<dbReference type="PANTHER" id="PTHR24186">
    <property type="entry name" value="PROTEIN PHOSPHATASE 1 REGULATORY SUBUNIT"/>
    <property type="match status" value="1"/>
</dbReference>
<keyword evidence="4 8" id="KW-1133">Transmembrane helix</keyword>
<feature type="repeat" description="ANK" evidence="7">
    <location>
        <begin position="191"/>
        <end position="224"/>
    </location>
</feature>
<dbReference type="PROSITE" id="PS50297">
    <property type="entry name" value="ANK_REP_REGION"/>
    <property type="match status" value="2"/>
</dbReference>
<dbReference type="PANTHER" id="PTHR24186:SF38">
    <property type="entry name" value="ANKYRIN REPEAT FAMILY PROTEIN"/>
    <property type="match status" value="1"/>
</dbReference>
<organism evidence="10 11">
    <name type="scientific">Rhynchospora pubera</name>
    <dbReference type="NCBI Taxonomy" id="906938"/>
    <lineage>
        <taxon>Eukaryota</taxon>
        <taxon>Viridiplantae</taxon>
        <taxon>Streptophyta</taxon>
        <taxon>Embryophyta</taxon>
        <taxon>Tracheophyta</taxon>
        <taxon>Spermatophyta</taxon>
        <taxon>Magnoliopsida</taxon>
        <taxon>Liliopsida</taxon>
        <taxon>Poales</taxon>
        <taxon>Cyperaceae</taxon>
        <taxon>Cyperoideae</taxon>
        <taxon>Rhynchosporeae</taxon>
        <taxon>Rhynchospora</taxon>
    </lineage>
</organism>
<evidence type="ECO:0000256" key="4">
    <source>
        <dbReference type="ARBA" id="ARBA00022989"/>
    </source>
</evidence>
<feature type="transmembrane region" description="Helical" evidence="8">
    <location>
        <begin position="289"/>
        <end position="307"/>
    </location>
</feature>
<feature type="transmembrane region" description="Helical" evidence="8">
    <location>
        <begin position="498"/>
        <end position="516"/>
    </location>
</feature>
<keyword evidence="6 8" id="KW-0472">Membrane</keyword>
<evidence type="ECO:0000256" key="8">
    <source>
        <dbReference type="SAM" id="Phobius"/>
    </source>
</evidence>
<dbReference type="InterPro" id="IPR026961">
    <property type="entry name" value="PGG_dom"/>
</dbReference>